<evidence type="ECO:0008006" key="4">
    <source>
        <dbReference type="Google" id="ProtNLM"/>
    </source>
</evidence>
<evidence type="ECO:0000313" key="3">
    <source>
        <dbReference type="Proteomes" id="UP001155077"/>
    </source>
</evidence>
<protein>
    <recommendedName>
        <fullName evidence="4">Lipocalin-like domain-containing protein</fullName>
    </recommendedName>
</protein>
<evidence type="ECO:0000256" key="1">
    <source>
        <dbReference type="SAM" id="SignalP"/>
    </source>
</evidence>
<accession>A0ABT0Z0C6</accession>
<sequence>MKNIVSILVFLIIFSSCSIENASPEYKTSDENISGKWKLVQASGGIAGNIIEYGENDDRFIIEFRDNEFISTKNGEEIEKSKYHITLGESIRSTEEVPLIIYETGKKQSFEFQEGNLILFDECYDCYQYEYIRI</sequence>
<keyword evidence="1" id="KW-0732">Signal</keyword>
<proteinExistence type="predicted"/>
<dbReference type="PROSITE" id="PS51257">
    <property type="entry name" value="PROKAR_LIPOPROTEIN"/>
    <property type="match status" value="1"/>
</dbReference>
<evidence type="ECO:0000313" key="2">
    <source>
        <dbReference type="EMBL" id="MCM8568244.1"/>
    </source>
</evidence>
<dbReference type="EMBL" id="JAMSCK010000001">
    <property type="protein sequence ID" value="MCM8568244.1"/>
    <property type="molecule type" value="Genomic_DNA"/>
</dbReference>
<feature type="chain" id="PRO_5045995769" description="Lipocalin-like domain-containing protein" evidence="1">
    <location>
        <begin position="23"/>
        <end position="134"/>
    </location>
</feature>
<organism evidence="2 3">
    <name type="scientific">Gramella jeungdoensis</name>
    <dbReference type="NCBI Taxonomy" id="708091"/>
    <lineage>
        <taxon>Bacteria</taxon>
        <taxon>Pseudomonadati</taxon>
        <taxon>Bacteroidota</taxon>
        <taxon>Flavobacteriia</taxon>
        <taxon>Flavobacteriales</taxon>
        <taxon>Flavobacteriaceae</taxon>
        <taxon>Christiangramia</taxon>
    </lineage>
</organism>
<name>A0ABT0Z0C6_9FLAO</name>
<feature type="signal peptide" evidence="1">
    <location>
        <begin position="1"/>
        <end position="22"/>
    </location>
</feature>
<dbReference type="RefSeq" id="WP_252110641.1">
    <property type="nucleotide sequence ID" value="NZ_JAMSCK010000001.1"/>
</dbReference>
<comment type="caution">
    <text evidence="2">The sequence shown here is derived from an EMBL/GenBank/DDBJ whole genome shotgun (WGS) entry which is preliminary data.</text>
</comment>
<dbReference type="Proteomes" id="UP001155077">
    <property type="component" value="Unassembled WGS sequence"/>
</dbReference>
<keyword evidence="3" id="KW-1185">Reference proteome</keyword>
<gene>
    <name evidence="2" type="ORF">NE848_02575</name>
</gene>
<reference evidence="2" key="1">
    <citation type="submission" date="2022-06" db="EMBL/GenBank/DDBJ databases">
        <title>Gramella sediminis sp. nov., isolated from deep-sea sediment of the Indian Ocean.</title>
        <authorList>
            <person name="Yang L."/>
        </authorList>
    </citation>
    <scope>NUCLEOTIDE SEQUENCE</scope>
    <source>
        <strain evidence="2">HMD3159</strain>
    </source>
</reference>